<protein>
    <recommendedName>
        <fullName evidence="3">CobQ/CobB/MinD/ParA nucleotide binding domain-containing protein</fullName>
    </recommendedName>
</protein>
<sequence length="226" mass="24234">MILFFHGEKGGAGKSTALAWVAENLISRDEKVNIVEADDQRDIANRYATNPLVSIYMSPLQTRDENAADISIGVEKVVEAAFNAFGENGNVTLINLPGGASAFIDPLGDLIGETINEAGIASYVMFLADGQANSVAAYEKSANSGICSKLPNILLLNNYRNKPLSFESDHIIPIPVLQAAILTRLTDDMSIGDLLAEPTTPLITKTMIKKWIRSADDLVGLVKGAE</sequence>
<dbReference type="Pfam" id="PF09140">
    <property type="entry name" value="MipZ"/>
    <property type="match status" value="1"/>
</dbReference>
<name>D0KZA4_HALNC</name>
<dbReference type="RefSeq" id="WP_012823813.1">
    <property type="nucleotide sequence ID" value="NC_013422.1"/>
</dbReference>
<accession>D0KZA4</accession>
<keyword evidence="2" id="KW-1185">Reference proteome</keyword>
<evidence type="ECO:0000313" key="1">
    <source>
        <dbReference type="EMBL" id="ACX95777.1"/>
    </source>
</evidence>
<dbReference type="InterPro" id="IPR027417">
    <property type="entry name" value="P-loop_NTPase"/>
</dbReference>
<dbReference type="HOGENOM" id="CLU_1223326_0_0_6"/>
<dbReference type="InterPro" id="IPR015223">
    <property type="entry name" value="MipZ"/>
</dbReference>
<proteinExistence type="predicted"/>
<dbReference type="STRING" id="555778.Hneap_0935"/>
<organism evidence="1 2">
    <name type="scientific">Halothiobacillus neapolitanus (strain ATCC 23641 / DSM 15147 / CIP 104769 / NCIMB 8539 / c2)</name>
    <name type="common">Thiobacillus neapolitanus</name>
    <dbReference type="NCBI Taxonomy" id="555778"/>
    <lineage>
        <taxon>Bacteria</taxon>
        <taxon>Pseudomonadati</taxon>
        <taxon>Pseudomonadota</taxon>
        <taxon>Gammaproteobacteria</taxon>
        <taxon>Chromatiales</taxon>
        <taxon>Halothiobacillaceae</taxon>
        <taxon>Halothiobacillus</taxon>
    </lineage>
</organism>
<evidence type="ECO:0008006" key="3">
    <source>
        <dbReference type="Google" id="ProtNLM"/>
    </source>
</evidence>
<dbReference type="KEGG" id="hna:Hneap_0935"/>
<dbReference type="OrthoDB" id="5615423at2"/>
<evidence type="ECO:0000313" key="2">
    <source>
        <dbReference type="Proteomes" id="UP000009102"/>
    </source>
</evidence>
<dbReference type="Proteomes" id="UP000009102">
    <property type="component" value="Chromosome"/>
</dbReference>
<dbReference type="eggNOG" id="COG1192">
    <property type="taxonomic scope" value="Bacteria"/>
</dbReference>
<dbReference type="SUPFAM" id="SSF52540">
    <property type="entry name" value="P-loop containing nucleoside triphosphate hydrolases"/>
    <property type="match status" value="1"/>
</dbReference>
<gene>
    <name evidence="1" type="ordered locus">Hneap_0935</name>
</gene>
<reference evidence="1 2" key="1">
    <citation type="submission" date="2009-10" db="EMBL/GenBank/DDBJ databases">
        <title>Complete sequence of Halothiobacillus neapolitanus c2.</title>
        <authorList>
            <consortium name="US DOE Joint Genome Institute"/>
            <person name="Lucas S."/>
            <person name="Copeland A."/>
            <person name="Lapidus A."/>
            <person name="Glavina del Rio T."/>
            <person name="Tice H."/>
            <person name="Bruce D."/>
            <person name="Goodwin L."/>
            <person name="Pitluck S."/>
            <person name="Davenport K."/>
            <person name="Brettin T."/>
            <person name="Detter J.C."/>
            <person name="Han C."/>
            <person name="Tapia R."/>
            <person name="Larimer F."/>
            <person name="Land M."/>
            <person name="Hauser L."/>
            <person name="Kyrpides N."/>
            <person name="Mikhailova N."/>
            <person name="Kerfeld C."/>
            <person name="Cannon G."/>
            <person name="Heinhort S."/>
        </authorList>
    </citation>
    <scope>NUCLEOTIDE SEQUENCE [LARGE SCALE GENOMIC DNA]</scope>
    <source>
        <strain evidence="2">ATCC 23641 / c2</strain>
    </source>
</reference>
<dbReference type="AlphaFoldDB" id="D0KZA4"/>
<dbReference type="EMBL" id="CP001801">
    <property type="protein sequence ID" value="ACX95777.1"/>
    <property type="molecule type" value="Genomic_DNA"/>
</dbReference>
<dbReference type="Gene3D" id="3.40.50.300">
    <property type="entry name" value="P-loop containing nucleotide triphosphate hydrolases"/>
    <property type="match status" value="1"/>
</dbReference>
<dbReference type="CDD" id="cd01983">
    <property type="entry name" value="SIMIBI"/>
    <property type="match status" value="1"/>
</dbReference>